<dbReference type="InterPro" id="IPR036271">
    <property type="entry name" value="Tet_transcr_reg_TetR-rel_C_sf"/>
</dbReference>
<dbReference type="PANTHER" id="PTHR47506:SF1">
    <property type="entry name" value="HTH-TYPE TRANSCRIPTIONAL REGULATOR YJDC"/>
    <property type="match status" value="1"/>
</dbReference>
<dbReference type="Pfam" id="PF00440">
    <property type="entry name" value="TetR_N"/>
    <property type="match status" value="1"/>
</dbReference>
<evidence type="ECO:0000313" key="7">
    <source>
        <dbReference type="Proteomes" id="UP001597018"/>
    </source>
</evidence>
<dbReference type="PROSITE" id="PS50977">
    <property type="entry name" value="HTH_TETR_2"/>
    <property type="match status" value="1"/>
</dbReference>
<protein>
    <submittedName>
        <fullName evidence="6">TetR/AcrR family transcriptional regulator</fullName>
    </submittedName>
</protein>
<feature type="DNA-binding region" description="H-T-H motif" evidence="4">
    <location>
        <begin position="25"/>
        <end position="44"/>
    </location>
</feature>
<feature type="domain" description="HTH tetR-type" evidence="5">
    <location>
        <begin position="2"/>
        <end position="62"/>
    </location>
</feature>
<evidence type="ECO:0000256" key="4">
    <source>
        <dbReference type="PROSITE-ProRule" id="PRU00335"/>
    </source>
</evidence>
<dbReference type="InterPro" id="IPR009057">
    <property type="entry name" value="Homeodomain-like_sf"/>
</dbReference>
<keyword evidence="7" id="KW-1185">Reference proteome</keyword>
<organism evidence="6 7">
    <name type="scientific">Saccharopolyspora rosea</name>
    <dbReference type="NCBI Taxonomy" id="524884"/>
    <lineage>
        <taxon>Bacteria</taxon>
        <taxon>Bacillati</taxon>
        <taxon>Actinomycetota</taxon>
        <taxon>Actinomycetes</taxon>
        <taxon>Pseudonocardiales</taxon>
        <taxon>Pseudonocardiaceae</taxon>
        <taxon>Saccharopolyspora</taxon>
    </lineage>
</organism>
<evidence type="ECO:0000256" key="2">
    <source>
        <dbReference type="ARBA" id="ARBA00023125"/>
    </source>
</evidence>
<sequence>MSAKRHDLLHRVVHYLETHGIADLSLSPLAADLGTSKRMLLYYFGSRENLLAEAIAISRPDIADLFGDVHDAAGLRTAAHRLWRTITTGRQQGPIRILFQVLSLAPTQPDRYAAPAAEAVTVMIDPLTAVYRRLGCDDRDAQARASLLISGLRGLCQDRLVTGDTDRTDAAAEALIDSATALPDPLAPTAAGGAGR</sequence>
<evidence type="ECO:0000313" key="6">
    <source>
        <dbReference type="EMBL" id="MFD0920791.1"/>
    </source>
</evidence>
<dbReference type="RefSeq" id="WP_263253957.1">
    <property type="nucleotide sequence ID" value="NZ_BAABLT010000006.1"/>
</dbReference>
<keyword evidence="2 4" id="KW-0238">DNA-binding</keyword>
<dbReference type="PANTHER" id="PTHR47506">
    <property type="entry name" value="TRANSCRIPTIONAL REGULATORY PROTEIN"/>
    <property type="match status" value="1"/>
</dbReference>
<comment type="caution">
    <text evidence="6">The sequence shown here is derived from an EMBL/GenBank/DDBJ whole genome shotgun (WGS) entry which is preliminary data.</text>
</comment>
<dbReference type="Proteomes" id="UP001597018">
    <property type="component" value="Unassembled WGS sequence"/>
</dbReference>
<dbReference type="InterPro" id="IPR001647">
    <property type="entry name" value="HTH_TetR"/>
</dbReference>
<accession>A0ABW3FQH2</accession>
<gene>
    <name evidence="6" type="ORF">ACFQ16_13640</name>
</gene>
<dbReference type="EMBL" id="JBHTIW010000008">
    <property type="protein sequence ID" value="MFD0920791.1"/>
    <property type="molecule type" value="Genomic_DNA"/>
</dbReference>
<dbReference type="Gene3D" id="1.10.357.10">
    <property type="entry name" value="Tetracycline Repressor, domain 2"/>
    <property type="match status" value="1"/>
</dbReference>
<proteinExistence type="predicted"/>
<dbReference type="SUPFAM" id="SSF46689">
    <property type="entry name" value="Homeodomain-like"/>
    <property type="match status" value="1"/>
</dbReference>
<evidence type="ECO:0000259" key="5">
    <source>
        <dbReference type="PROSITE" id="PS50977"/>
    </source>
</evidence>
<keyword evidence="3" id="KW-0804">Transcription</keyword>
<dbReference type="SUPFAM" id="SSF48498">
    <property type="entry name" value="Tetracyclin repressor-like, C-terminal domain"/>
    <property type="match status" value="1"/>
</dbReference>
<name>A0ABW3FQH2_9PSEU</name>
<reference evidence="7" key="1">
    <citation type="journal article" date="2019" name="Int. J. Syst. Evol. Microbiol.">
        <title>The Global Catalogue of Microorganisms (GCM) 10K type strain sequencing project: providing services to taxonomists for standard genome sequencing and annotation.</title>
        <authorList>
            <consortium name="The Broad Institute Genomics Platform"/>
            <consortium name="The Broad Institute Genome Sequencing Center for Infectious Disease"/>
            <person name="Wu L."/>
            <person name="Ma J."/>
        </authorList>
    </citation>
    <scope>NUCLEOTIDE SEQUENCE [LARGE SCALE GENOMIC DNA]</scope>
    <source>
        <strain evidence="7">CCUG 56401</strain>
    </source>
</reference>
<evidence type="ECO:0000256" key="3">
    <source>
        <dbReference type="ARBA" id="ARBA00023163"/>
    </source>
</evidence>
<evidence type="ECO:0000256" key="1">
    <source>
        <dbReference type="ARBA" id="ARBA00023015"/>
    </source>
</evidence>
<keyword evidence="1" id="KW-0805">Transcription regulation</keyword>